<dbReference type="EMBL" id="JANUHA010000008">
    <property type="protein sequence ID" value="MCS0597234.1"/>
    <property type="molecule type" value="Genomic_DNA"/>
</dbReference>
<proteinExistence type="predicted"/>
<reference evidence="2 3" key="1">
    <citation type="submission" date="2022-08" db="EMBL/GenBank/DDBJ databases">
        <title>Reclassification of Massilia species as members of the genera Telluria, Duganella, Pseudoduganella, Mokoshia gen. nov. and Zemynaea gen. nov. using orthogonal and non-orthogonal genome-based approaches.</title>
        <authorList>
            <person name="Bowman J.P."/>
        </authorList>
    </citation>
    <scope>NUCLEOTIDE SEQUENCE [LARGE SCALE GENOMIC DNA]</scope>
    <source>
        <strain evidence="2 3">JCM 31661</strain>
    </source>
</reference>
<dbReference type="InterPro" id="IPR004360">
    <property type="entry name" value="Glyas_Fos-R_dOase_dom"/>
</dbReference>
<dbReference type="SUPFAM" id="SSF54593">
    <property type="entry name" value="Glyoxalase/Bleomycin resistance protein/Dihydroxybiphenyl dioxygenase"/>
    <property type="match status" value="1"/>
</dbReference>
<evidence type="ECO:0000313" key="2">
    <source>
        <dbReference type="EMBL" id="MCS0597234.1"/>
    </source>
</evidence>
<dbReference type="Pfam" id="PF00903">
    <property type="entry name" value="Glyoxalase"/>
    <property type="match status" value="1"/>
</dbReference>
<dbReference type="Gene3D" id="3.30.720.120">
    <property type="match status" value="1"/>
</dbReference>
<accession>A0ABT2ALW2</accession>
<organism evidence="2 3">
    <name type="scientific">Massilia agri</name>
    <dbReference type="NCBI Taxonomy" id="1886785"/>
    <lineage>
        <taxon>Bacteria</taxon>
        <taxon>Pseudomonadati</taxon>
        <taxon>Pseudomonadota</taxon>
        <taxon>Betaproteobacteria</taxon>
        <taxon>Burkholderiales</taxon>
        <taxon>Oxalobacteraceae</taxon>
        <taxon>Telluria group</taxon>
        <taxon>Massilia</taxon>
    </lineage>
</organism>
<gene>
    <name evidence="2" type="ORF">NX780_12850</name>
</gene>
<dbReference type="PROSITE" id="PS51819">
    <property type="entry name" value="VOC"/>
    <property type="match status" value="1"/>
</dbReference>
<feature type="domain" description="VOC" evidence="1">
    <location>
        <begin position="5"/>
        <end position="125"/>
    </location>
</feature>
<name>A0ABT2ALW2_9BURK</name>
<comment type="caution">
    <text evidence="2">The sequence shown here is derived from an EMBL/GenBank/DDBJ whole genome shotgun (WGS) entry which is preliminary data.</text>
</comment>
<dbReference type="InterPro" id="IPR037523">
    <property type="entry name" value="VOC_core"/>
</dbReference>
<keyword evidence="3" id="KW-1185">Reference proteome</keyword>
<dbReference type="Proteomes" id="UP001206572">
    <property type="component" value="Unassembled WGS sequence"/>
</dbReference>
<protein>
    <submittedName>
        <fullName evidence="2">VOC family protein</fullName>
    </submittedName>
</protein>
<evidence type="ECO:0000313" key="3">
    <source>
        <dbReference type="Proteomes" id="UP001206572"/>
    </source>
</evidence>
<dbReference type="RefSeq" id="WP_258828264.1">
    <property type="nucleotide sequence ID" value="NZ_JANUHA010000008.1"/>
</dbReference>
<dbReference type="InterPro" id="IPR029068">
    <property type="entry name" value="Glyas_Bleomycin-R_OHBP_Dase"/>
</dbReference>
<evidence type="ECO:0000259" key="1">
    <source>
        <dbReference type="PROSITE" id="PS51819"/>
    </source>
</evidence>
<sequence>MSPLRGNYPVLCCERVAESRDFYVRHFGFDVSFDSEWYVSLKHGQRAEYELALLDVNHPTIPDVGRKVVGGVLLNFEVEDVDAEYKRLIEDAGLPILLDIRSEAFGQRHFITADPNGTMIDVITPIPPSAEFADQYT</sequence>
<dbReference type="Gene3D" id="3.30.720.110">
    <property type="match status" value="1"/>
</dbReference>